<dbReference type="RefSeq" id="WP_326297835.1">
    <property type="nucleotide sequence ID" value="NZ_JAYLLH010000017.1"/>
</dbReference>
<evidence type="ECO:0000313" key="2">
    <source>
        <dbReference type="Proteomes" id="UP001348149"/>
    </source>
</evidence>
<keyword evidence="2" id="KW-1185">Reference proteome</keyword>
<dbReference type="EMBL" id="JAYLLH010000017">
    <property type="protein sequence ID" value="MEC3862097.1"/>
    <property type="molecule type" value="Genomic_DNA"/>
</dbReference>
<comment type="caution">
    <text evidence="1">The sequence shown here is derived from an EMBL/GenBank/DDBJ whole genome shotgun (WGS) entry which is preliminary data.</text>
</comment>
<proteinExistence type="predicted"/>
<dbReference type="Proteomes" id="UP001348149">
    <property type="component" value="Unassembled WGS sequence"/>
</dbReference>
<protein>
    <recommendedName>
        <fullName evidence="3">AraC family transcriptional regulator</fullName>
    </recommendedName>
</protein>
<dbReference type="InterPro" id="IPR011051">
    <property type="entry name" value="RmlC_Cupin_sf"/>
</dbReference>
<sequence length="117" mass="12521">MIFPEIRTEAAAAICPLDVAAVHVLNAACAPDGKRPATTGIVTLNQPALRWSLRVGVVVHVLQGTFRTQLGPAIREVSAGATVWLPPGTQVSHLGQSARAFFAAYPQHWREALAPYE</sequence>
<gene>
    <name evidence="1" type="ORF">VK792_12455</name>
</gene>
<dbReference type="Gene3D" id="2.60.120.10">
    <property type="entry name" value="Jelly Rolls"/>
    <property type="match status" value="1"/>
</dbReference>
<evidence type="ECO:0008006" key="3">
    <source>
        <dbReference type="Google" id="ProtNLM"/>
    </source>
</evidence>
<dbReference type="InterPro" id="IPR014710">
    <property type="entry name" value="RmlC-like_jellyroll"/>
</dbReference>
<dbReference type="SUPFAM" id="SSF51182">
    <property type="entry name" value="RmlC-like cupins"/>
    <property type="match status" value="1"/>
</dbReference>
<accession>A0ABU6HI01</accession>
<name>A0ABU6HI01_9RHOB</name>
<evidence type="ECO:0000313" key="1">
    <source>
        <dbReference type="EMBL" id="MEC3862097.1"/>
    </source>
</evidence>
<reference evidence="1 2" key="1">
    <citation type="submission" date="2024-01" db="EMBL/GenBank/DDBJ databases">
        <title>Mesobacterium rodlantinim sp. nov., isolated from shallow sea hydrothermal systems off Kueishantao Island.</title>
        <authorList>
            <person name="Su Z."/>
            <person name="Tang K."/>
        </authorList>
    </citation>
    <scope>NUCLEOTIDE SEQUENCE [LARGE SCALE GENOMIC DNA]</scope>
    <source>
        <strain evidence="1 2">TK19101</strain>
    </source>
</reference>
<organism evidence="1 2">
    <name type="scientific">Mesobacterium hydrothermale</name>
    <dbReference type="NCBI Taxonomy" id="3111907"/>
    <lineage>
        <taxon>Bacteria</taxon>
        <taxon>Pseudomonadati</taxon>
        <taxon>Pseudomonadota</taxon>
        <taxon>Alphaproteobacteria</taxon>
        <taxon>Rhodobacterales</taxon>
        <taxon>Roseobacteraceae</taxon>
        <taxon>Mesobacterium</taxon>
    </lineage>
</organism>